<dbReference type="Proteomes" id="UP001162992">
    <property type="component" value="Chromosome 4"/>
</dbReference>
<protein>
    <submittedName>
        <fullName evidence="1">Uncharacterized protein</fullName>
    </submittedName>
</protein>
<proteinExistence type="predicted"/>
<reference evidence="2" key="1">
    <citation type="journal article" date="2024" name="Proc. Natl. Acad. Sci. U.S.A.">
        <title>Extraordinary preservation of gene collinearity over three hundred million years revealed in homosporous lycophytes.</title>
        <authorList>
            <person name="Li C."/>
            <person name="Wickell D."/>
            <person name="Kuo L.Y."/>
            <person name="Chen X."/>
            <person name="Nie B."/>
            <person name="Liao X."/>
            <person name="Peng D."/>
            <person name="Ji J."/>
            <person name="Jenkins J."/>
            <person name="Williams M."/>
            <person name="Shu S."/>
            <person name="Plott C."/>
            <person name="Barry K."/>
            <person name="Rajasekar S."/>
            <person name="Grimwood J."/>
            <person name="Han X."/>
            <person name="Sun S."/>
            <person name="Hou Z."/>
            <person name="He W."/>
            <person name="Dai G."/>
            <person name="Sun C."/>
            <person name="Schmutz J."/>
            <person name="Leebens-Mack J.H."/>
            <person name="Li F.W."/>
            <person name="Wang L."/>
        </authorList>
    </citation>
    <scope>NUCLEOTIDE SEQUENCE [LARGE SCALE GENOMIC DNA]</scope>
    <source>
        <strain evidence="2">cv. PW_Plant_1</strain>
    </source>
</reference>
<organism evidence="1 2">
    <name type="scientific">Diphasiastrum complanatum</name>
    <name type="common">Issler's clubmoss</name>
    <name type="synonym">Lycopodium complanatum</name>
    <dbReference type="NCBI Taxonomy" id="34168"/>
    <lineage>
        <taxon>Eukaryota</taxon>
        <taxon>Viridiplantae</taxon>
        <taxon>Streptophyta</taxon>
        <taxon>Embryophyta</taxon>
        <taxon>Tracheophyta</taxon>
        <taxon>Lycopodiopsida</taxon>
        <taxon>Lycopodiales</taxon>
        <taxon>Lycopodiaceae</taxon>
        <taxon>Lycopodioideae</taxon>
        <taxon>Diphasiastrum</taxon>
    </lineage>
</organism>
<dbReference type="EMBL" id="CM055095">
    <property type="protein sequence ID" value="KAJ7558369.1"/>
    <property type="molecule type" value="Genomic_DNA"/>
</dbReference>
<sequence>MYPLELLWHMWAATEVLISALLHFGYGMVIFGSGLVSKTVTVSTSKAKARESAKIMQLDLDNTEFTQNLSMYSATADQGSLNGSFLEGLEEAPIVLVHGIFGFGQGKFGSISYWAGAENKDNRILIPDLGPLSSVHDRACELFYYLKGATVDYGVEHSHQYGHARFGRHYMEGHYPEWDENHPVHFVGHSSGVQVVRLLQQMLADKWFKGHVSTSADWVLSVTSLSGALNGTTRVYIDGIRPEDGHSIKTVSLLQLLRLGVVIYEWLDIPLLKRCYTFGFEYFNLSWRQSGLRGLFTSLLNTSGPFASGDWILPDLSIQTTLQLNHGLKTNANTYYISYATKRTTKLFGQTVPSSLSNIHPILLIRALQMSFWRHPSTTSPPYEGYRDEDWQDNDGALNTISMLYPRLPSPHPNVSLELDAKDRQILLPGIWYHTVLEADHIQFIINRDRAGVYFDVLYDSIFQRCRKQMRRSLIEKRDHISIGI</sequence>
<comment type="caution">
    <text evidence="1">The sequence shown here is derived from an EMBL/GenBank/DDBJ whole genome shotgun (WGS) entry which is preliminary data.</text>
</comment>
<name>A0ACC2DVX1_DIPCM</name>
<evidence type="ECO:0000313" key="1">
    <source>
        <dbReference type="EMBL" id="KAJ7558369.1"/>
    </source>
</evidence>
<accession>A0ACC2DVX1</accession>
<keyword evidence="2" id="KW-1185">Reference proteome</keyword>
<gene>
    <name evidence="1" type="ORF">O6H91_04G036100</name>
</gene>
<evidence type="ECO:0000313" key="2">
    <source>
        <dbReference type="Proteomes" id="UP001162992"/>
    </source>
</evidence>